<keyword evidence="6" id="KW-1185">Reference proteome</keyword>
<dbReference type="InterPro" id="IPR029066">
    <property type="entry name" value="PLP-binding_barrel"/>
</dbReference>
<proteinExistence type="predicted"/>
<dbReference type="InterPro" id="IPR022644">
    <property type="entry name" value="De-COase2_N"/>
</dbReference>
<dbReference type="PRINTS" id="PR01179">
    <property type="entry name" value="ODADCRBXLASE"/>
</dbReference>
<dbReference type="GeneID" id="100368136"/>
<dbReference type="NCBIfam" id="TIGR01048">
    <property type="entry name" value="lysA"/>
    <property type="match status" value="1"/>
</dbReference>
<keyword evidence="2" id="KW-0210">Decarboxylase</keyword>
<dbReference type="InterPro" id="IPR002986">
    <property type="entry name" value="DAP_deCOOHase_LysA"/>
</dbReference>
<dbReference type="PRINTS" id="PR01181">
    <property type="entry name" value="DAPDCRBXLASE"/>
</dbReference>
<evidence type="ECO:0000256" key="1">
    <source>
        <dbReference type="ARBA" id="ARBA00001933"/>
    </source>
</evidence>
<evidence type="ECO:0000256" key="4">
    <source>
        <dbReference type="ARBA" id="ARBA00023239"/>
    </source>
</evidence>
<evidence type="ECO:0000313" key="6">
    <source>
        <dbReference type="Proteomes" id="UP000694865"/>
    </source>
</evidence>
<protein>
    <submittedName>
        <fullName evidence="7">Probable diaminopimelate decarboxylase, chloroplastic-like</fullName>
    </submittedName>
</protein>
<dbReference type="PANTHER" id="PTHR43727:SF2">
    <property type="entry name" value="GROUP IV DECARBOXYLASE"/>
    <property type="match status" value="1"/>
</dbReference>
<sequence>MDFLIIHLQHDLQEQGKTVLQDFLSLMPCIYVYLKDLQVKTVQDEFAKASEYGSPFFMYSKRQIGDNVRSYVEALQRHDLPYILGYAVKANNNLTILRILRDLGCTAVLVSGNELKLAMLAGFSTDKLVFNGNGKTQWEIELAVTHDVMINADSLFDIDHISSVARQLGKKVKMLLRMNPDIDPEVHRYLATGSAVSKFGIPETDLDTALGKAGSDDNIDLVGLHCHIGSTITNIDVFRATVSAMLRYNNHVQGRGFRLKYLNVGGGLGINYRKYIQGGSPGIPSGGELIDSIADKIKESGLCLILEPGRSIIASAGILVSKVIGIKRNETRSFLVIDGSMTEVMRPCLYGAYHHIQLIEPVKTSGTRRYSVVGPVCECGDYLAEDIELPIPHEGCGLAIRDAGAYCASMSSNYNMRVRTI</sequence>
<reference evidence="7" key="1">
    <citation type="submission" date="2025-08" db="UniProtKB">
        <authorList>
            <consortium name="RefSeq"/>
        </authorList>
    </citation>
    <scope>IDENTIFICATION</scope>
    <source>
        <tissue evidence="7">Testes</tissue>
    </source>
</reference>
<dbReference type="Pfam" id="PF02784">
    <property type="entry name" value="Orn_Arg_deC_N"/>
    <property type="match status" value="1"/>
</dbReference>
<dbReference type="PANTHER" id="PTHR43727">
    <property type="entry name" value="DIAMINOPIMELATE DECARBOXYLASE"/>
    <property type="match status" value="1"/>
</dbReference>
<evidence type="ECO:0000256" key="3">
    <source>
        <dbReference type="ARBA" id="ARBA00022898"/>
    </source>
</evidence>
<organism evidence="6 7">
    <name type="scientific">Saccoglossus kowalevskii</name>
    <name type="common">Acorn worm</name>
    <dbReference type="NCBI Taxonomy" id="10224"/>
    <lineage>
        <taxon>Eukaryota</taxon>
        <taxon>Metazoa</taxon>
        <taxon>Hemichordata</taxon>
        <taxon>Enteropneusta</taxon>
        <taxon>Harrimaniidae</taxon>
        <taxon>Saccoglossus</taxon>
    </lineage>
</organism>
<dbReference type="Gene3D" id="2.40.37.10">
    <property type="entry name" value="Lyase, Ornithine Decarboxylase, Chain A, domain 1"/>
    <property type="match status" value="1"/>
</dbReference>
<dbReference type="Gene3D" id="3.20.20.10">
    <property type="entry name" value="Alanine racemase"/>
    <property type="match status" value="1"/>
</dbReference>
<evidence type="ECO:0000313" key="7">
    <source>
        <dbReference type="RefSeq" id="XP_006818396.1"/>
    </source>
</evidence>
<name>A0ABM0MEF5_SACKO</name>
<dbReference type="InterPro" id="IPR022653">
    <property type="entry name" value="De-COase2_pyr-phos_BS"/>
</dbReference>
<dbReference type="SUPFAM" id="SSF51419">
    <property type="entry name" value="PLP-binding barrel"/>
    <property type="match status" value="1"/>
</dbReference>
<keyword evidence="4" id="KW-0456">Lyase</keyword>
<evidence type="ECO:0000256" key="2">
    <source>
        <dbReference type="ARBA" id="ARBA00022793"/>
    </source>
</evidence>
<feature type="domain" description="Orn/DAP/Arg decarboxylase 2 N-terminal" evidence="5">
    <location>
        <begin position="64"/>
        <end position="314"/>
    </location>
</feature>
<dbReference type="InterPro" id="IPR000183">
    <property type="entry name" value="Orn/DAP/Arg_de-COase"/>
</dbReference>
<evidence type="ECO:0000259" key="5">
    <source>
        <dbReference type="Pfam" id="PF02784"/>
    </source>
</evidence>
<dbReference type="RefSeq" id="XP_006818396.1">
    <property type="nucleotide sequence ID" value="XM_006818333.1"/>
</dbReference>
<dbReference type="InterPro" id="IPR009006">
    <property type="entry name" value="Ala_racemase/Decarboxylase_C"/>
</dbReference>
<keyword evidence="3" id="KW-0663">Pyridoxal phosphate</keyword>
<comment type="cofactor">
    <cofactor evidence="1">
        <name>pyridoxal 5'-phosphate</name>
        <dbReference type="ChEBI" id="CHEBI:597326"/>
    </cofactor>
</comment>
<gene>
    <name evidence="7" type="primary">LOC100368136</name>
</gene>
<accession>A0ABM0MEF5</accession>
<dbReference type="Proteomes" id="UP000694865">
    <property type="component" value="Unplaced"/>
</dbReference>
<dbReference type="CDD" id="cd06828">
    <property type="entry name" value="PLPDE_III_DapDC"/>
    <property type="match status" value="1"/>
</dbReference>
<dbReference type="PROSITE" id="PS00878">
    <property type="entry name" value="ODR_DC_2_1"/>
    <property type="match status" value="1"/>
</dbReference>
<dbReference type="SUPFAM" id="SSF50621">
    <property type="entry name" value="Alanine racemase C-terminal domain-like"/>
    <property type="match status" value="1"/>
</dbReference>